<protein>
    <submittedName>
        <fullName evidence="3">Intraflagellar transport protein 74</fullName>
    </submittedName>
</protein>
<evidence type="ECO:0000313" key="3">
    <source>
        <dbReference type="EMBL" id="WZN60549.1"/>
    </source>
</evidence>
<dbReference type="GO" id="GO:0005929">
    <property type="term" value="C:cilium"/>
    <property type="evidence" value="ECO:0007669"/>
    <property type="project" value="TreeGrafter"/>
</dbReference>
<feature type="compositionally biased region" description="Low complexity" evidence="2">
    <location>
        <begin position="16"/>
        <end position="29"/>
    </location>
</feature>
<keyword evidence="1" id="KW-0175">Coiled coil</keyword>
<dbReference type="GO" id="GO:0030992">
    <property type="term" value="C:intraciliary transport particle B"/>
    <property type="evidence" value="ECO:0007669"/>
    <property type="project" value="InterPro"/>
</dbReference>
<feature type="coiled-coil region" evidence="1">
    <location>
        <begin position="322"/>
        <end position="402"/>
    </location>
</feature>
<evidence type="ECO:0000256" key="2">
    <source>
        <dbReference type="SAM" id="MobiDB-lite"/>
    </source>
</evidence>
<dbReference type="GO" id="GO:0048487">
    <property type="term" value="F:beta-tubulin binding"/>
    <property type="evidence" value="ECO:0007669"/>
    <property type="project" value="InterPro"/>
</dbReference>
<feature type="region of interest" description="Disordered" evidence="2">
    <location>
        <begin position="1"/>
        <end position="61"/>
    </location>
</feature>
<gene>
    <name evidence="3" type="ORF">HKI87_03g20830</name>
</gene>
<dbReference type="AlphaFoldDB" id="A0AAX4P3P4"/>
<dbReference type="GO" id="GO:0035735">
    <property type="term" value="P:intraciliary transport involved in cilium assembly"/>
    <property type="evidence" value="ECO:0007669"/>
    <property type="project" value="TreeGrafter"/>
</dbReference>
<reference evidence="3 4" key="1">
    <citation type="submission" date="2024-03" db="EMBL/GenBank/DDBJ databases">
        <title>Complete genome sequence of the green alga Chloropicon roscoffensis RCC1871.</title>
        <authorList>
            <person name="Lemieux C."/>
            <person name="Pombert J.-F."/>
            <person name="Otis C."/>
            <person name="Turmel M."/>
        </authorList>
    </citation>
    <scope>NUCLEOTIDE SEQUENCE [LARGE SCALE GENOMIC DNA]</scope>
    <source>
        <strain evidence="3 4">RCC1871</strain>
    </source>
</reference>
<organism evidence="3 4">
    <name type="scientific">Chloropicon roscoffensis</name>
    <dbReference type="NCBI Taxonomy" id="1461544"/>
    <lineage>
        <taxon>Eukaryota</taxon>
        <taxon>Viridiplantae</taxon>
        <taxon>Chlorophyta</taxon>
        <taxon>Chloropicophyceae</taxon>
        <taxon>Chloropicales</taxon>
        <taxon>Chloropicaceae</taxon>
        <taxon>Chloropicon</taxon>
    </lineage>
</organism>
<name>A0AAX4P3P4_9CHLO</name>
<accession>A0AAX4P3P4</accession>
<evidence type="ECO:0000256" key="1">
    <source>
        <dbReference type="SAM" id="Coils"/>
    </source>
</evidence>
<dbReference type="PANTHER" id="PTHR31432">
    <property type="entry name" value="INTRAFLAGELLAR TRANSPORT PROTEIN 74 HOMOLOG"/>
    <property type="match status" value="1"/>
</dbReference>
<keyword evidence="4" id="KW-1185">Reference proteome</keyword>
<dbReference type="PANTHER" id="PTHR31432:SF0">
    <property type="entry name" value="INTRAFLAGELLAR TRANSPORT PROTEIN 74 HOMOLOG"/>
    <property type="match status" value="1"/>
</dbReference>
<dbReference type="InterPro" id="IPR029602">
    <property type="entry name" value="IFT74"/>
</dbReference>
<evidence type="ECO:0000313" key="4">
    <source>
        <dbReference type="Proteomes" id="UP001472866"/>
    </source>
</evidence>
<dbReference type="Proteomes" id="UP001472866">
    <property type="component" value="Chromosome 03"/>
</dbReference>
<sequence>MSRPSTPSRGGPQLGPPMGSSMGGMPMPSTARPGSGFRTARLGTGTKAALPPTASGAGATSGVGVGIGLNTNVKVAERPVTQQGMVGLNPGKPLGPSRQVYDKSFFLTELRQKFKELTTVIQDMSTEIDEFERNSSTLVVLQKREGESKAEVKELQGKLADLNIILDKAGTDTHPDEIQSEYLKLKGKNDIERKRLNAVFTERSNMEQRIAEAEAQIAGHKRNIEGKLNELAPQKRKEYLELQAENGQLQLEKTRLENALQAINEDILVSRQEISVDHNKRQALHLTEQSVHISEKKFELEAAESKLNLDPEEQQRELVYKIRQDKADIDRLEEQAAALRTTISRLKNKVGSLELDRGGRGDSNVVSYSDLQGRQDKLNVMIEQLQSEISDGKSKLKEQKQNIVGTLESLLHVSNPKTNVENKLSDLQMELDYKQVQYKNSQHTNEQLEKELEIRKDELGKIDTLEDKIQKEMDSIHERRGVFQTEMSEFQNGEELKMKVDQLQQELDYCRKRLLERKDMLDSEVKGRKKEYDGKEHNLSSHPKFISFEKEEVKMRKMHQEIFALEDYIRQKESEADCSQLASDIVDTSDQVNSMIKKMILL</sequence>
<dbReference type="EMBL" id="CP151503">
    <property type="protein sequence ID" value="WZN60549.1"/>
    <property type="molecule type" value="Genomic_DNA"/>
</dbReference>
<proteinExistence type="predicted"/>
<feature type="coiled-coil region" evidence="1">
    <location>
        <begin position="196"/>
        <end position="273"/>
    </location>
</feature>
<feature type="coiled-coil region" evidence="1">
    <location>
        <begin position="431"/>
        <end position="458"/>
    </location>
</feature>
<feature type="coiled-coil region" evidence="1">
    <location>
        <begin position="107"/>
        <end position="134"/>
    </location>
</feature>